<proteinExistence type="predicted"/>
<evidence type="ECO:0008006" key="4">
    <source>
        <dbReference type="Google" id="ProtNLM"/>
    </source>
</evidence>
<dbReference type="EMBL" id="CP003056">
    <property type="protein sequence ID" value="AEO99508.1"/>
    <property type="molecule type" value="Genomic_DNA"/>
</dbReference>
<evidence type="ECO:0000313" key="3">
    <source>
        <dbReference type="Proteomes" id="UP000009283"/>
    </source>
</evidence>
<dbReference type="InterPro" id="IPR036689">
    <property type="entry name" value="ESAT-6-like_sf"/>
</dbReference>
<gene>
    <name evidence="2" type="ORF">Bcoa_0285</name>
</gene>
<reference evidence="2 3" key="1">
    <citation type="journal article" date="2011" name="Stand. Genomic Sci.">
        <title>Complete Genome Sequence of a thermotolerant sporogenic lactic acid bacterium, Bacillus coagulans strain 36D1.</title>
        <authorList>
            <person name="Rhee M.S."/>
            <person name="Moritz B.E."/>
            <person name="Xie G."/>
            <person name="Glavina Del Rio T."/>
            <person name="Dalin E."/>
            <person name="Tice H."/>
            <person name="Bruce D."/>
            <person name="Goodwin L."/>
            <person name="Chertkov O."/>
            <person name="Brettin T."/>
            <person name="Han C."/>
            <person name="Detter C."/>
            <person name="Pitluck S."/>
            <person name="Land M.L."/>
            <person name="Patel M."/>
            <person name="Ou M."/>
            <person name="Harbrucker R."/>
            <person name="Ingram L.O."/>
            <person name="Shanmugam K.T."/>
        </authorList>
    </citation>
    <scope>NUCLEOTIDE SEQUENCE [LARGE SCALE GENOMIC DNA]</scope>
    <source>
        <strain evidence="2 3">36D1</strain>
    </source>
</reference>
<dbReference type="SUPFAM" id="SSF140453">
    <property type="entry name" value="EsxAB dimer-like"/>
    <property type="match status" value="1"/>
</dbReference>
<dbReference type="KEGG" id="bag:Bcoa_0285"/>
<protein>
    <recommendedName>
        <fullName evidence="4">WXG100 family type VII secretion target</fullName>
    </recommendedName>
</protein>
<name>G2TML7_HEYCO</name>
<feature type="region of interest" description="Disordered" evidence="1">
    <location>
        <begin position="1"/>
        <end position="21"/>
    </location>
</feature>
<evidence type="ECO:0000313" key="2">
    <source>
        <dbReference type="EMBL" id="AEO99508.1"/>
    </source>
</evidence>
<dbReference type="InterPro" id="IPR010310">
    <property type="entry name" value="T7SS_ESAT-6-like"/>
</dbReference>
<organism evidence="2 3">
    <name type="scientific">Heyndrickxia coagulans 36D1</name>
    <dbReference type="NCBI Taxonomy" id="345219"/>
    <lineage>
        <taxon>Bacteria</taxon>
        <taxon>Bacillati</taxon>
        <taxon>Bacillota</taxon>
        <taxon>Bacilli</taxon>
        <taxon>Bacillales</taxon>
        <taxon>Bacillaceae</taxon>
        <taxon>Heyndrickxia</taxon>
    </lineage>
</organism>
<dbReference type="eggNOG" id="COG4842">
    <property type="taxonomic scope" value="Bacteria"/>
</dbReference>
<evidence type="ECO:0000256" key="1">
    <source>
        <dbReference type="SAM" id="MobiDB-lite"/>
    </source>
</evidence>
<dbReference type="Proteomes" id="UP000009283">
    <property type="component" value="Chromosome"/>
</dbReference>
<dbReference type="Pfam" id="PF06013">
    <property type="entry name" value="WXG100"/>
    <property type="match status" value="1"/>
</dbReference>
<dbReference type="AlphaFoldDB" id="G2TML7"/>
<accession>G2TML7</accession>
<sequence>MNVPSDVLQAKDQNKNGPGADQNVFLHRLKKTKPSQLSTELSFTTAQKDKMMVAGQIRMTPEELKAKAQRYGNAGQQIEQLLRDLTNLQNELRGEWEGRAFQGFDDQFNQLKPKVQNFAQLMHDINTQLNKTADAVAQHDEELSRNFGLQ</sequence>
<dbReference type="HOGENOM" id="CLU_1736861_0_0_9"/>
<dbReference type="NCBIfam" id="TIGR03930">
    <property type="entry name" value="WXG100_ESAT6"/>
    <property type="match status" value="1"/>
</dbReference>
<dbReference type="Gene3D" id="1.10.287.1060">
    <property type="entry name" value="ESAT-6-like"/>
    <property type="match status" value="1"/>
</dbReference>